<evidence type="ECO:0000256" key="1">
    <source>
        <dbReference type="ARBA" id="ARBA00001947"/>
    </source>
</evidence>
<feature type="domain" description="DAPG hydrolase PhiG" evidence="5">
    <location>
        <begin position="1"/>
        <end position="162"/>
    </location>
</feature>
<sequence>MENGWAISDNGTLMIAVRSEIPNVTGEQYDWWFGWHSVETARYKLWNPVAHQYSWRTPDVVDWANLTYAERYIGSTSYVDECVGNDAAKLSISFIEPSSLGFDTTAWPELGIETIVVAQLYIGDHSVQEFDNVSYLMHQVRRMPNGCRELRSRFFVASDNHGTAQLGHDLAVHCNTEMTRKLALIWRRHVSIFSPG</sequence>
<evidence type="ECO:0000256" key="2">
    <source>
        <dbReference type="ARBA" id="ARBA00022723"/>
    </source>
</evidence>
<keyword evidence="2" id="KW-0479">Metal-binding</keyword>
<comment type="caution">
    <text evidence="6">The sequence shown here is derived from an EMBL/GenBank/DDBJ whole genome shotgun (WGS) entry which is preliminary data.</text>
</comment>
<keyword evidence="3" id="KW-0378">Hydrolase</keyword>
<evidence type="ECO:0000259" key="5">
    <source>
        <dbReference type="Pfam" id="PF18089"/>
    </source>
</evidence>
<dbReference type="Pfam" id="PF18089">
    <property type="entry name" value="DAPG_hydrolase"/>
    <property type="match status" value="1"/>
</dbReference>
<evidence type="ECO:0000256" key="3">
    <source>
        <dbReference type="ARBA" id="ARBA00022801"/>
    </source>
</evidence>
<evidence type="ECO:0000313" key="7">
    <source>
        <dbReference type="Proteomes" id="UP001456524"/>
    </source>
</evidence>
<protein>
    <recommendedName>
        <fullName evidence="5">DAPG hydrolase PhiG domain-containing protein</fullName>
    </recommendedName>
</protein>
<dbReference type="InterPro" id="IPR041526">
    <property type="entry name" value="DAPG_hydrolase"/>
</dbReference>
<dbReference type="EMBL" id="JBBWUH010000001">
    <property type="protein sequence ID" value="KAK8177199.1"/>
    <property type="molecule type" value="Genomic_DNA"/>
</dbReference>
<evidence type="ECO:0000313" key="6">
    <source>
        <dbReference type="EMBL" id="KAK8177199.1"/>
    </source>
</evidence>
<proteinExistence type="predicted"/>
<keyword evidence="4" id="KW-0862">Zinc</keyword>
<reference evidence="6 7" key="1">
    <citation type="journal article" date="2022" name="G3 (Bethesda)">
        <title>Enemy or ally: a genomic approach to elucidate the lifestyle of Phyllosticta citrichinaensis.</title>
        <authorList>
            <person name="Buijs V.A."/>
            <person name="Groenewald J.Z."/>
            <person name="Haridas S."/>
            <person name="LaButti K.M."/>
            <person name="Lipzen A."/>
            <person name="Martin F.M."/>
            <person name="Barry K."/>
            <person name="Grigoriev I.V."/>
            <person name="Crous P.W."/>
            <person name="Seidl M.F."/>
        </authorList>
    </citation>
    <scope>NUCLEOTIDE SEQUENCE [LARGE SCALE GENOMIC DNA]</scope>
    <source>
        <strain evidence="6 7">CBS 129764</strain>
    </source>
</reference>
<evidence type="ECO:0000256" key="4">
    <source>
        <dbReference type="ARBA" id="ARBA00022833"/>
    </source>
</evidence>
<accession>A0ABR1Y6H0</accession>
<keyword evidence="7" id="KW-1185">Reference proteome</keyword>
<dbReference type="Proteomes" id="UP001456524">
    <property type="component" value="Unassembled WGS sequence"/>
</dbReference>
<comment type="cofactor">
    <cofactor evidence="1">
        <name>Zn(2+)</name>
        <dbReference type="ChEBI" id="CHEBI:29105"/>
    </cofactor>
</comment>
<organism evidence="6 7">
    <name type="scientific">Phyllosticta citrichinensis</name>
    <dbReference type="NCBI Taxonomy" id="1130410"/>
    <lineage>
        <taxon>Eukaryota</taxon>
        <taxon>Fungi</taxon>
        <taxon>Dikarya</taxon>
        <taxon>Ascomycota</taxon>
        <taxon>Pezizomycotina</taxon>
        <taxon>Dothideomycetes</taxon>
        <taxon>Dothideomycetes incertae sedis</taxon>
        <taxon>Botryosphaeriales</taxon>
        <taxon>Phyllostictaceae</taxon>
        <taxon>Phyllosticta</taxon>
    </lineage>
</organism>
<gene>
    <name evidence="6" type="ORF">IWX90DRAFT_11245</name>
</gene>
<name>A0ABR1Y6H0_9PEZI</name>